<dbReference type="InterPro" id="IPR020568">
    <property type="entry name" value="Ribosomal_Su5_D2-typ_SF"/>
</dbReference>
<proteinExistence type="predicted"/>
<name>A0ABQ2IZK5_9ACTN</name>
<evidence type="ECO:0000313" key="1">
    <source>
        <dbReference type="EMBL" id="GGN33657.1"/>
    </source>
</evidence>
<dbReference type="Gene3D" id="3.30.230.10">
    <property type="match status" value="1"/>
</dbReference>
<dbReference type="Proteomes" id="UP000600080">
    <property type="component" value="Unassembled WGS sequence"/>
</dbReference>
<dbReference type="InterPro" id="IPR014721">
    <property type="entry name" value="Ribsml_uS5_D2-typ_fold_subgr"/>
</dbReference>
<accession>A0ABQ2IZK5</accession>
<dbReference type="SUPFAM" id="SSF54211">
    <property type="entry name" value="Ribosomal protein S5 domain 2-like"/>
    <property type="match status" value="1"/>
</dbReference>
<evidence type="ECO:0000313" key="2">
    <source>
        <dbReference type="Proteomes" id="UP000600080"/>
    </source>
</evidence>
<dbReference type="RefSeq" id="WP_229699657.1">
    <property type="nucleotide sequence ID" value="NZ_BMND01000002.1"/>
</dbReference>
<organism evidence="1 2">
    <name type="scientific">Streptomyces kronopolitis</name>
    <dbReference type="NCBI Taxonomy" id="1612435"/>
    <lineage>
        <taxon>Bacteria</taxon>
        <taxon>Bacillati</taxon>
        <taxon>Actinomycetota</taxon>
        <taxon>Actinomycetes</taxon>
        <taxon>Kitasatosporales</taxon>
        <taxon>Streptomycetaceae</taxon>
        <taxon>Streptomyces</taxon>
    </lineage>
</organism>
<evidence type="ECO:0008006" key="3">
    <source>
        <dbReference type="Google" id="ProtNLM"/>
    </source>
</evidence>
<dbReference type="EMBL" id="BMND01000002">
    <property type="protein sequence ID" value="GGN33657.1"/>
    <property type="molecule type" value="Genomic_DNA"/>
</dbReference>
<keyword evidence="2" id="KW-1185">Reference proteome</keyword>
<dbReference type="GeneID" id="301546393"/>
<sequence length="317" mass="32451">MRAVDLARRVTADPLLRLLAHGFATTYGRPPGAVWRAPYAFRLAASAVDPGPPPAAAAPRTDWVAAANWYVAAAVSPRADGLLRCGSLNHPAESAELPLTGPAAPAPGWAARPYAVLRALAAAGFGRGGADLHVNATLPDAVGLPVAEPLECAVALALADVHAARGARPLSRAELADLLGAAVPGDHGLRRAALFGRAGRLLAADGSTDRPLPAPDDGPAPSLLLLTARTAPAGGDLADNGAGAATALATAVREALTAGARSASWPGTRPGRSVLLLMPPERRTAVRTAVIDAFRRCDLPVPRLLRIRVTSAARRED</sequence>
<comment type="caution">
    <text evidence="1">The sequence shown here is derived from an EMBL/GenBank/DDBJ whole genome shotgun (WGS) entry which is preliminary data.</text>
</comment>
<reference evidence="2" key="1">
    <citation type="journal article" date="2019" name="Int. J. Syst. Evol. Microbiol.">
        <title>The Global Catalogue of Microorganisms (GCM) 10K type strain sequencing project: providing services to taxonomists for standard genome sequencing and annotation.</title>
        <authorList>
            <consortium name="The Broad Institute Genomics Platform"/>
            <consortium name="The Broad Institute Genome Sequencing Center for Infectious Disease"/>
            <person name="Wu L."/>
            <person name="Ma J."/>
        </authorList>
    </citation>
    <scope>NUCLEOTIDE SEQUENCE [LARGE SCALE GENOMIC DNA]</scope>
    <source>
        <strain evidence="2">CGMCC 4.7323</strain>
    </source>
</reference>
<gene>
    <name evidence="1" type="ORF">GCM10012285_04990</name>
</gene>
<protein>
    <recommendedName>
        <fullName evidence="3">Galactokinase</fullName>
    </recommendedName>
</protein>